<feature type="domain" description="AB hydrolase-1" evidence="1">
    <location>
        <begin position="35"/>
        <end position="259"/>
    </location>
</feature>
<organism evidence="2 3">
    <name type="scientific">Paucimonas lemoignei</name>
    <name type="common">Pseudomonas lemoignei</name>
    <dbReference type="NCBI Taxonomy" id="29443"/>
    <lineage>
        <taxon>Bacteria</taxon>
        <taxon>Pseudomonadati</taxon>
        <taxon>Pseudomonadota</taxon>
        <taxon>Betaproteobacteria</taxon>
        <taxon>Burkholderiales</taxon>
        <taxon>Burkholderiaceae</taxon>
        <taxon>Paucimonas</taxon>
    </lineage>
</organism>
<dbReference type="InterPro" id="IPR000073">
    <property type="entry name" value="AB_hydrolase_1"/>
</dbReference>
<evidence type="ECO:0000313" key="3">
    <source>
        <dbReference type="Proteomes" id="UP000295382"/>
    </source>
</evidence>
<evidence type="ECO:0000313" key="2">
    <source>
        <dbReference type="EMBL" id="TCS34377.1"/>
    </source>
</evidence>
<keyword evidence="3" id="KW-1185">Reference proteome</keyword>
<dbReference type="PANTHER" id="PTHR43798">
    <property type="entry name" value="MONOACYLGLYCEROL LIPASE"/>
    <property type="match status" value="1"/>
</dbReference>
<dbReference type="Gene3D" id="3.40.50.1820">
    <property type="entry name" value="alpha/beta hydrolase"/>
    <property type="match status" value="1"/>
</dbReference>
<protein>
    <submittedName>
        <fullName evidence="2">Pimeloyl-ACP methyl ester carboxylesterase</fullName>
    </submittedName>
</protein>
<accession>A0A4R3HQA9</accession>
<dbReference type="Proteomes" id="UP000295382">
    <property type="component" value="Unassembled WGS sequence"/>
</dbReference>
<dbReference type="Pfam" id="PF12697">
    <property type="entry name" value="Abhydrolase_6"/>
    <property type="match status" value="1"/>
</dbReference>
<dbReference type="GO" id="GO:0016020">
    <property type="term" value="C:membrane"/>
    <property type="evidence" value="ECO:0007669"/>
    <property type="project" value="TreeGrafter"/>
</dbReference>
<gene>
    <name evidence="2" type="ORF">EDC30_11373</name>
</gene>
<dbReference type="AlphaFoldDB" id="A0A4R3HQA9"/>
<dbReference type="RefSeq" id="WP_132259946.1">
    <property type="nucleotide sequence ID" value="NZ_SLZQ01000013.1"/>
</dbReference>
<comment type="caution">
    <text evidence="2">The sequence shown here is derived from an EMBL/GenBank/DDBJ whole genome shotgun (WGS) entry which is preliminary data.</text>
</comment>
<dbReference type="InterPro" id="IPR050266">
    <property type="entry name" value="AB_hydrolase_sf"/>
</dbReference>
<proteinExistence type="predicted"/>
<dbReference type="InterPro" id="IPR029058">
    <property type="entry name" value="AB_hydrolase_fold"/>
</dbReference>
<dbReference type="EMBL" id="SLZQ01000013">
    <property type="protein sequence ID" value="TCS34377.1"/>
    <property type="molecule type" value="Genomic_DNA"/>
</dbReference>
<evidence type="ECO:0000259" key="1">
    <source>
        <dbReference type="Pfam" id="PF12697"/>
    </source>
</evidence>
<sequence length="267" mass="30142">MDRQQPQRIEVPIASGEHEIEFRWIAPERHHAPVIVFLHEGLGSLAIWEDWPQRLCDAAECRGLIYSRYGYGHSTPRPPQQDWPHDYLEREARESLPAFLKAKGLDPAREKIILFGHSDGGTIALLYAAAFPQAVSAVISLAAHVFTEKVGHARIGYLQSVWQSGGLRERMARLHAAPDEVFAGWSKLWLSPDFQSWDITSLLPGITCPLLVVQGRQDQYGTLAQIDAIQRQVPHAQTHVLENCRHVPHQEQPQALLDACLRFLHSI</sequence>
<dbReference type="PANTHER" id="PTHR43798:SF33">
    <property type="entry name" value="HYDROLASE, PUTATIVE (AFU_ORTHOLOGUE AFUA_2G14860)-RELATED"/>
    <property type="match status" value="1"/>
</dbReference>
<reference evidence="2 3" key="1">
    <citation type="submission" date="2019-03" db="EMBL/GenBank/DDBJ databases">
        <title>Genomic Encyclopedia of Type Strains, Phase IV (KMG-IV): sequencing the most valuable type-strain genomes for metagenomic binning, comparative biology and taxonomic classification.</title>
        <authorList>
            <person name="Goeker M."/>
        </authorList>
    </citation>
    <scope>NUCLEOTIDE SEQUENCE [LARGE SCALE GENOMIC DNA]</scope>
    <source>
        <strain evidence="2 3">DSM 7445</strain>
    </source>
</reference>
<dbReference type="SUPFAM" id="SSF53474">
    <property type="entry name" value="alpha/beta-Hydrolases"/>
    <property type="match status" value="1"/>
</dbReference>
<dbReference type="OrthoDB" id="135231at2"/>
<name>A0A4R3HQA9_PAULE</name>